<dbReference type="GO" id="GO:0032259">
    <property type="term" value="P:methylation"/>
    <property type="evidence" value="ECO:0007669"/>
    <property type="project" value="UniProtKB-KW"/>
</dbReference>
<keyword evidence="1 3" id="KW-0489">Methyltransferase</keyword>
<dbReference type="PANTHER" id="PTHR43619">
    <property type="entry name" value="S-ADENOSYL-L-METHIONINE-DEPENDENT METHYLTRANSFERASE YKTD-RELATED"/>
    <property type="match status" value="1"/>
</dbReference>
<dbReference type="InterPro" id="IPR029063">
    <property type="entry name" value="SAM-dependent_MTases_sf"/>
</dbReference>
<dbReference type="Proteomes" id="UP001631957">
    <property type="component" value="Unassembled WGS sequence"/>
</dbReference>
<evidence type="ECO:0000256" key="2">
    <source>
        <dbReference type="ARBA" id="ARBA00022679"/>
    </source>
</evidence>
<keyword evidence="4" id="KW-1185">Reference proteome</keyword>
<dbReference type="SUPFAM" id="SSF53335">
    <property type="entry name" value="S-adenosyl-L-methionine-dependent methyltransferases"/>
    <property type="match status" value="1"/>
</dbReference>
<evidence type="ECO:0000313" key="3">
    <source>
        <dbReference type="EMBL" id="MFM9607704.1"/>
    </source>
</evidence>
<reference evidence="3 4" key="1">
    <citation type="submission" date="2024-12" db="EMBL/GenBank/DDBJ databases">
        <title>Forecasting of Potato common scab and diversities of Pathogenic streptomyces spp. in china.</title>
        <authorList>
            <person name="Handique U."/>
            <person name="Wu J."/>
        </authorList>
    </citation>
    <scope>NUCLEOTIDE SEQUENCE [LARGE SCALE GENOMIC DNA]</scope>
    <source>
        <strain evidence="3 4">ZRIMU1530</strain>
    </source>
</reference>
<name>A0ABW9HI30_9ACTN</name>
<accession>A0ABW9HI30</accession>
<organism evidence="3 4">
    <name type="scientific">Streptomyces niveiscabiei</name>
    <dbReference type="NCBI Taxonomy" id="164115"/>
    <lineage>
        <taxon>Bacteria</taxon>
        <taxon>Bacillati</taxon>
        <taxon>Actinomycetota</taxon>
        <taxon>Actinomycetes</taxon>
        <taxon>Kitasatosporales</taxon>
        <taxon>Streptomycetaceae</taxon>
        <taxon>Streptomyces</taxon>
    </lineage>
</organism>
<comment type="caution">
    <text evidence="3">The sequence shown here is derived from an EMBL/GenBank/DDBJ whole genome shotgun (WGS) entry which is preliminary data.</text>
</comment>
<sequence>MPQPKHTPELGEIQETLLIPLYARAVETRKRRGILHDPRAVEMVDSLEYDFSRFDGARSLVGANLRTLLFDHWVRQFLTAHPSGTVVEIGTGLNTRFERLDNGKVHWFDLDLPDVAALRHRYFDDTPRRHILPASVTDPSWTEAVRNSPGPHFLVAEAVLIYLDEPGVRAVLDLIATQLPGSRLAFETAASHMLDHQNTHDVLAKVQARMSWRCDDPTLIEHWRPGLHLTNSCTFANLPDPVRRELPLSYRTLLRAMSTVRRRDVEAYRFNVFRFD</sequence>
<gene>
    <name evidence="3" type="ORF">ACKI18_03155</name>
</gene>
<dbReference type="RefSeq" id="WP_409120364.1">
    <property type="nucleotide sequence ID" value="NZ_JBJVNI010000002.1"/>
</dbReference>
<keyword evidence="2" id="KW-0808">Transferase</keyword>
<dbReference type="InterPro" id="IPR016874">
    <property type="entry name" value="TcmP-like"/>
</dbReference>
<evidence type="ECO:0000256" key="1">
    <source>
        <dbReference type="ARBA" id="ARBA00022603"/>
    </source>
</evidence>
<dbReference type="Gene3D" id="3.40.50.150">
    <property type="entry name" value="Vaccinia Virus protein VP39"/>
    <property type="match status" value="1"/>
</dbReference>
<dbReference type="EMBL" id="JBJVNI010000002">
    <property type="protein sequence ID" value="MFM9607704.1"/>
    <property type="molecule type" value="Genomic_DNA"/>
</dbReference>
<evidence type="ECO:0000313" key="4">
    <source>
        <dbReference type="Proteomes" id="UP001631957"/>
    </source>
</evidence>
<dbReference type="GO" id="GO:0008168">
    <property type="term" value="F:methyltransferase activity"/>
    <property type="evidence" value="ECO:0007669"/>
    <property type="project" value="UniProtKB-KW"/>
</dbReference>
<protein>
    <submittedName>
        <fullName evidence="3">Class I SAM-dependent methyltransferase</fullName>
    </submittedName>
</protein>
<proteinExistence type="predicted"/>
<dbReference type="Pfam" id="PF04072">
    <property type="entry name" value="LCM"/>
    <property type="match status" value="1"/>
</dbReference>
<dbReference type="PANTHER" id="PTHR43619:SF2">
    <property type="entry name" value="S-ADENOSYL-L-METHIONINE-DEPENDENT METHYLTRANSFERASES SUPERFAMILY PROTEIN"/>
    <property type="match status" value="1"/>
</dbReference>
<dbReference type="InterPro" id="IPR007213">
    <property type="entry name" value="Ppm1/Ppm2/Tcmp"/>
</dbReference>
<dbReference type="PIRSF" id="PIRSF028177">
    <property type="entry name" value="Polyketide_synth_Omtfrase_TcmP"/>
    <property type="match status" value="1"/>
</dbReference>